<evidence type="ECO:0000313" key="4">
    <source>
        <dbReference type="EMBL" id="AEC05937.1"/>
    </source>
</evidence>
<dbReference type="TAIR" id="AT2G05440">
    <property type="gene designation" value="GRP9"/>
</dbReference>
<dbReference type="GeneID" id="815093"/>
<keyword evidence="2" id="KW-0732">Signal</keyword>
<dbReference type="ExpressionAtlas" id="F4IH96">
    <property type="expression patterns" value="baseline and differential"/>
</dbReference>
<dbReference type="Proteomes" id="UP000006548">
    <property type="component" value="Chromosome 2"/>
</dbReference>
<protein>
    <submittedName>
        <fullName evidence="4">GLYCINE RICH PROTEIN 9</fullName>
    </submittedName>
</protein>
<proteinExistence type="evidence at protein level"/>
<feature type="region of interest" description="Disordered" evidence="1">
    <location>
        <begin position="24"/>
        <end position="114"/>
    </location>
</feature>
<evidence type="ECO:0007829" key="7">
    <source>
        <dbReference type="PeptideAtlas" id="F4IH96"/>
    </source>
</evidence>
<sequence>MASKALILLGLFSVLLVVSEVSAARQSGMVKPESEETVQPEGYGGGHGGHGGHGGGGGHGHGGHNGGGGHGLDGYGGGGGHYGGGGGHYGGGGGGHHGGGGHGLNEPVQTKPGV</sequence>
<name>F4IH96_ARATH</name>
<dbReference type="Araport" id="AT2G05440"/>
<feature type="signal peptide" evidence="2">
    <location>
        <begin position="1"/>
        <end position="23"/>
    </location>
</feature>
<evidence type="ECO:0000313" key="6">
    <source>
        <dbReference type="TAIR" id="AT2G05440"/>
    </source>
</evidence>
<dbReference type="InterPro" id="IPR010800">
    <property type="entry name" value="GRP"/>
</dbReference>
<keyword evidence="5" id="KW-1185">Reference proteome</keyword>
<dbReference type="PANTHER" id="PTHR36732">
    <property type="entry name" value="GLYCINE RICH PROTEIN 9-RELATED"/>
    <property type="match status" value="1"/>
</dbReference>
<dbReference type="Pfam" id="PF07172">
    <property type="entry name" value="GRP"/>
    <property type="match status" value="1"/>
</dbReference>
<dbReference type="InterPro" id="IPR053373">
    <property type="entry name" value="GRP_receptor_kinase_reg"/>
</dbReference>
<feature type="chain" id="PRO_5003309627" evidence="2">
    <location>
        <begin position="24"/>
        <end position="114"/>
    </location>
</feature>
<reference evidence="4 5" key="1">
    <citation type="journal article" date="1999" name="Nature">
        <title>Sequence and analysis of chromosome 2 of the plant Arabidopsis thaliana.</title>
        <authorList>
            <person name="Lin X."/>
            <person name="Kaul S."/>
            <person name="Rounsley S."/>
            <person name="Shea T.P."/>
            <person name="Benito M.I."/>
            <person name="Town C.D."/>
            <person name="Fujii C.Y."/>
            <person name="Mason T."/>
            <person name="Bowman C.L."/>
            <person name="Barnstead M."/>
            <person name="Feldblyum T.V."/>
            <person name="Buell C.R."/>
            <person name="Ketchum K.A."/>
            <person name="Lee J."/>
            <person name="Ronning C.M."/>
            <person name="Koo H.L."/>
            <person name="Moffat K.S."/>
            <person name="Cronin L.A."/>
            <person name="Shen M."/>
            <person name="Pai G."/>
            <person name="Van Aken S."/>
            <person name="Umayam L."/>
            <person name="Tallon L.J."/>
            <person name="Gill J.E."/>
            <person name="Adams M.D."/>
            <person name="Carrera A.J."/>
            <person name="Creasy T.H."/>
            <person name="Goodman H.M."/>
            <person name="Somerville C.R."/>
            <person name="Copenhaver G.P."/>
            <person name="Preuss D."/>
            <person name="Nierman W.C."/>
            <person name="White O."/>
            <person name="Eisen J.A."/>
            <person name="Salzberg S.L."/>
            <person name="Fraser C.M."/>
            <person name="Venter J.C."/>
        </authorList>
    </citation>
    <scope>NUCLEOTIDE SEQUENCE [LARGE SCALE GENOMIC DNA]</scope>
    <source>
        <strain evidence="5">cv. Columbia</strain>
    </source>
</reference>
<dbReference type="AlphaFoldDB" id="F4IH96"/>
<evidence type="ECO:0000256" key="1">
    <source>
        <dbReference type="SAM" id="MobiDB-lite"/>
    </source>
</evidence>
<evidence type="ECO:0000313" key="3">
    <source>
        <dbReference type="Araport" id="AT2G05440"/>
    </source>
</evidence>
<gene>
    <name evidence="4 6" type="primary">GRP9</name>
    <name evidence="4" type="synonym">ATGRP9</name>
    <name evidence="4" type="synonym">GLYCINE RICH PROTEIN 9</name>
    <name evidence="3 4" type="ordered locus">At2g05440</name>
    <name evidence="4" type="ORF">T20G20.21</name>
    <name evidence="4" type="ORF">T20G20_21</name>
</gene>
<evidence type="ECO:0000256" key="2">
    <source>
        <dbReference type="SAM" id="SignalP"/>
    </source>
</evidence>
<dbReference type="PANTHER" id="PTHR36732:SF1">
    <property type="entry name" value="GLYCINE RICH PROTEIN 9-RELATED"/>
    <property type="match status" value="1"/>
</dbReference>
<reference evidence="5" key="2">
    <citation type="journal article" date="2017" name="Plant J.">
        <title>Araport11: a complete reannotation of the Arabidopsis thaliana reference genome.</title>
        <authorList>
            <person name="Cheng C.Y."/>
            <person name="Krishnakumar V."/>
            <person name="Chan A.P."/>
            <person name="Thibaud-Nissen F."/>
            <person name="Schobel S."/>
            <person name="Town C.D."/>
        </authorList>
    </citation>
    <scope>GENOME REANNOTATION</scope>
    <source>
        <strain evidence="5">cv. Columbia</strain>
    </source>
</reference>
<feature type="compositionally biased region" description="Gly residues" evidence="1">
    <location>
        <begin position="42"/>
        <end position="103"/>
    </location>
</feature>
<dbReference type="HOGENOM" id="CLU_105596_1_0_1"/>
<organism evidence="4 5">
    <name type="scientific">Arabidopsis thaliana</name>
    <name type="common">Mouse-ear cress</name>
    <dbReference type="NCBI Taxonomy" id="3702"/>
    <lineage>
        <taxon>Eukaryota</taxon>
        <taxon>Viridiplantae</taxon>
        <taxon>Streptophyta</taxon>
        <taxon>Embryophyta</taxon>
        <taxon>Tracheophyta</taxon>
        <taxon>Spermatophyta</taxon>
        <taxon>Magnoliopsida</taxon>
        <taxon>eudicotyledons</taxon>
        <taxon>Gunneridae</taxon>
        <taxon>Pentapetalae</taxon>
        <taxon>rosids</taxon>
        <taxon>malvids</taxon>
        <taxon>Brassicales</taxon>
        <taxon>Brassicaceae</taxon>
        <taxon>Camelineae</taxon>
        <taxon>Arabidopsis</taxon>
    </lineage>
</organism>
<evidence type="ECO:0000313" key="5">
    <source>
        <dbReference type="Proteomes" id="UP000006548"/>
    </source>
</evidence>
<keyword evidence="7" id="KW-1267">Proteomics identification</keyword>
<dbReference type="RefSeq" id="NP_001031332.1">
    <property type="nucleotide sequence ID" value="NM_001036255.2"/>
</dbReference>
<accession>F4IH96</accession>
<dbReference type="EMBL" id="CP002685">
    <property type="protein sequence ID" value="AEC05937.1"/>
    <property type="molecule type" value="Genomic_DNA"/>
</dbReference>